<gene>
    <name evidence="2" type="ORF">KIN20_008049</name>
</gene>
<organism evidence="2 3">
    <name type="scientific">Parelaphostrongylus tenuis</name>
    <name type="common">Meningeal worm</name>
    <dbReference type="NCBI Taxonomy" id="148309"/>
    <lineage>
        <taxon>Eukaryota</taxon>
        <taxon>Metazoa</taxon>
        <taxon>Ecdysozoa</taxon>
        <taxon>Nematoda</taxon>
        <taxon>Chromadorea</taxon>
        <taxon>Rhabditida</taxon>
        <taxon>Rhabditina</taxon>
        <taxon>Rhabditomorpha</taxon>
        <taxon>Strongyloidea</taxon>
        <taxon>Metastrongylidae</taxon>
        <taxon>Parelaphostrongylus</taxon>
    </lineage>
</organism>
<evidence type="ECO:0000256" key="1">
    <source>
        <dbReference type="SAM" id="MobiDB-lite"/>
    </source>
</evidence>
<protein>
    <submittedName>
        <fullName evidence="2">Uncharacterized protein</fullName>
    </submittedName>
</protein>
<reference evidence="2" key="1">
    <citation type="submission" date="2021-06" db="EMBL/GenBank/DDBJ databases">
        <title>Parelaphostrongylus tenuis whole genome reference sequence.</title>
        <authorList>
            <person name="Garwood T.J."/>
            <person name="Larsen P.A."/>
            <person name="Fountain-Jones N.M."/>
            <person name="Garbe J.R."/>
            <person name="Macchietto M.G."/>
            <person name="Kania S.A."/>
            <person name="Gerhold R.W."/>
            <person name="Richards J.E."/>
            <person name="Wolf T.M."/>
        </authorList>
    </citation>
    <scope>NUCLEOTIDE SEQUENCE</scope>
    <source>
        <strain evidence="2">MNPRO001-30</strain>
        <tissue evidence="2">Meninges</tissue>
    </source>
</reference>
<accession>A0AAD5MWA4</accession>
<dbReference type="AlphaFoldDB" id="A0AAD5MWA4"/>
<keyword evidence="3" id="KW-1185">Reference proteome</keyword>
<proteinExistence type="predicted"/>
<feature type="region of interest" description="Disordered" evidence="1">
    <location>
        <begin position="30"/>
        <end position="56"/>
    </location>
</feature>
<feature type="compositionally biased region" description="Basic and acidic residues" evidence="1">
    <location>
        <begin position="47"/>
        <end position="56"/>
    </location>
</feature>
<sequence>MSLEVSTSGLVAAQLWLMFDSVSDAPLANPELPKPSCASDATDLVESDNKSSKCFP</sequence>
<dbReference type="Proteomes" id="UP001196413">
    <property type="component" value="Unassembled WGS sequence"/>
</dbReference>
<dbReference type="EMBL" id="JAHQIW010001246">
    <property type="protein sequence ID" value="KAJ1351884.1"/>
    <property type="molecule type" value="Genomic_DNA"/>
</dbReference>
<name>A0AAD5MWA4_PARTN</name>
<evidence type="ECO:0000313" key="2">
    <source>
        <dbReference type="EMBL" id="KAJ1351884.1"/>
    </source>
</evidence>
<comment type="caution">
    <text evidence="2">The sequence shown here is derived from an EMBL/GenBank/DDBJ whole genome shotgun (WGS) entry which is preliminary data.</text>
</comment>
<evidence type="ECO:0000313" key="3">
    <source>
        <dbReference type="Proteomes" id="UP001196413"/>
    </source>
</evidence>